<keyword evidence="1" id="KW-0689">Ribosomal protein</keyword>
<comment type="caution">
    <text evidence="1">The sequence shown here is derived from an EMBL/GenBank/DDBJ whole genome shotgun (WGS) entry which is preliminary data.</text>
</comment>
<reference evidence="1" key="1">
    <citation type="submission" date="2017-10" db="EMBL/GenBank/DDBJ databases">
        <title>Genome sequence of cellulolytic Lachnospiraceae bacterium XHS1971 isolated from hotspring sediment.</title>
        <authorList>
            <person name="Vasudevan G."/>
            <person name="Joshi A.J."/>
            <person name="Hivarkar S."/>
            <person name="Lanjekar V.B."/>
            <person name="Dhakephalkar P.K."/>
            <person name="Dagar S."/>
        </authorList>
    </citation>
    <scope>NUCLEOTIDE SEQUENCE</scope>
    <source>
        <strain evidence="1">XHS1971</strain>
    </source>
</reference>
<keyword evidence="1" id="KW-0687">Ribonucleoprotein</keyword>
<proteinExistence type="predicted"/>
<sequence length="95" mass="10509">MIALCQKARKLTAGEFTVKQAIKEQAAYLVIVASDASANTKKCFSDKCAYRKVPYVEWGTKEELGKVLGKEIRATVALLDENFANRISEMISGIH</sequence>
<dbReference type="EMBL" id="PEDL01000002">
    <property type="protein sequence ID" value="PHV71895.1"/>
    <property type="molecule type" value="Genomic_DNA"/>
</dbReference>
<organism evidence="1 2">
    <name type="scientific">Sporanaerobium hydrogeniformans</name>
    <dbReference type="NCBI Taxonomy" id="3072179"/>
    <lineage>
        <taxon>Bacteria</taxon>
        <taxon>Bacillati</taxon>
        <taxon>Bacillota</taxon>
        <taxon>Clostridia</taxon>
        <taxon>Lachnospirales</taxon>
        <taxon>Lachnospiraceae</taxon>
        <taxon>Sporanaerobium</taxon>
    </lineage>
</organism>
<name>A0AC61DF90_9FIRM</name>
<protein>
    <submittedName>
        <fullName evidence="1">50S ribosomal protein L7ae</fullName>
    </submittedName>
</protein>
<gene>
    <name evidence="1" type="ORF">CS063_04280</name>
</gene>
<evidence type="ECO:0000313" key="1">
    <source>
        <dbReference type="EMBL" id="PHV71895.1"/>
    </source>
</evidence>
<evidence type="ECO:0000313" key="2">
    <source>
        <dbReference type="Proteomes" id="UP000224460"/>
    </source>
</evidence>
<accession>A0AC61DF90</accession>
<keyword evidence="2" id="KW-1185">Reference proteome</keyword>
<dbReference type="Proteomes" id="UP000224460">
    <property type="component" value="Unassembled WGS sequence"/>
</dbReference>